<dbReference type="AlphaFoldDB" id="A0A5B1M0H6"/>
<evidence type="ECO:0000256" key="1">
    <source>
        <dbReference type="SAM" id="MobiDB-lite"/>
    </source>
</evidence>
<feature type="chain" id="PRO_5023114308" evidence="2">
    <location>
        <begin position="31"/>
        <end position="122"/>
    </location>
</feature>
<organism evidence="3 4">
    <name type="scientific">Nocardioides antri</name>
    <dbReference type="NCBI Taxonomy" id="2607659"/>
    <lineage>
        <taxon>Bacteria</taxon>
        <taxon>Bacillati</taxon>
        <taxon>Actinomycetota</taxon>
        <taxon>Actinomycetes</taxon>
        <taxon>Propionibacteriales</taxon>
        <taxon>Nocardioidaceae</taxon>
        <taxon>Nocardioides</taxon>
    </lineage>
</organism>
<sequence length="122" mass="13323">MKTNPLRIMTLGIAGLVATGLMAFQQSASAGTDQSVLKRDEDTPDVVLVNDDDDDDTNARDTHSANSRSGNSGDASRTGAGSGRDDSRSGRRVKDWTGDNTNTRKRDWSQNRTNDRSRHNTR</sequence>
<evidence type="ECO:0000256" key="2">
    <source>
        <dbReference type="SAM" id="SignalP"/>
    </source>
</evidence>
<proteinExistence type="predicted"/>
<comment type="caution">
    <text evidence="3">The sequence shown here is derived from an EMBL/GenBank/DDBJ whole genome shotgun (WGS) entry which is preliminary data.</text>
</comment>
<feature type="compositionally biased region" description="Polar residues" evidence="1">
    <location>
        <begin position="64"/>
        <end position="75"/>
    </location>
</feature>
<dbReference type="RefSeq" id="WP_149750920.1">
    <property type="nucleotide sequence ID" value="NZ_VUJW01000007.1"/>
</dbReference>
<evidence type="ECO:0000313" key="4">
    <source>
        <dbReference type="Proteomes" id="UP000324351"/>
    </source>
</evidence>
<reference evidence="3 4" key="2">
    <citation type="submission" date="2019-09" db="EMBL/GenBank/DDBJ databases">
        <authorList>
            <person name="Jin C."/>
        </authorList>
    </citation>
    <scope>NUCLEOTIDE SEQUENCE [LARGE SCALE GENOMIC DNA]</scope>
    <source>
        <strain evidence="3 4">BN140041</strain>
    </source>
</reference>
<gene>
    <name evidence="3" type="ORF">F0U47_13040</name>
</gene>
<reference evidence="3 4" key="1">
    <citation type="submission" date="2019-09" db="EMBL/GenBank/DDBJ databases">
        <title>Nocardioides panacisoli sp. nov., isolated from the soil of a ginseng field.</title>
        <authorList>
            <person name="Cho C."/>
        </authorList>
    </citation>
    <scope>NUCLEOTIDE SEQUENCE [LARGE SCALE GENOMIC DNA]</scope>
    <source>
        <strain evidence="3 4">BN140041</strain>
    </source>
</reference>
<evidence type="ECO:0000313" key="3">
    <source>
        <dbReference type="EMBL" id="KAA1426665.1"/>
    </source>
</evidence>
<dbReference type="EMBL" id="VUJW01000007">
    <property type="protein sequence ID" value="KAA1426665.1"/>
    <property type="molecule type" value="Genomic_DNA"/>
</dbReference>
<feature type="signal peptide" evidence="2">
    <location>
        <begin position="1"/>
        <end position="30"/>
    </location>
</feature>
<dbReference type="Proteomes" id="UP000324351">
    <property type="component" value="Unassembled WGS sequence"/>
</dbReference>
<name>A0A5B1M0H6_9ACTN</name>
<keyword evidence="4" id="KW-1185">Reference proteome</keyword>
<feature type="region of interest" description="Disordered" evidence="1">
    <location>
        <begin position="27"/>
        <end position="122"/>
    </location>
</feature>
<accession>A0A5B1M0H6</accession>
<protein>
    <submittedName>
        <fullName evidence="3">Uncharacterized protein</fullName>
    </submittedName>
</protein>
<feature type="compositionally biased region" description="Basic and acidic residues" evidence="1">
    <location>
        <begin position="83"/>
        <end position="122"/>
    </location>
</feature>
<keyword evidence="2" id="KW-0732">Signal</keyword>